<keyword evidence="1" id="KW-1133">Transmembrane helix</keyword>
<name>A0ABT1Y871_9FIRM</name>
<sequence length="391" mass="43095">MKNRRFLSIILLAAILILGSSLYIQHNSSVVASNWSDFLGISYETEAGEGKYFQLLDESNQVITSTALPVHVGDEFWAADNKHYRVTKVNRYTATCKYLGTDKIAWLDEWDLIPASADITVQAKNNQNNVVGVYHTHADESYVPTDGKSSERGNGGILKVGDAFTNSLEKNGLTVYHDKTPHDPHDAGAYQRSRRTAVRLLKNQPAIMFDVHRDAVPADVYKNEINGQPVTKIKLVVGRQNQTKQANLEFAKTMKAAMDKTHPGLFEGIFLAKGNYNQDLGPRMMLIEAGSHENSRKDAERGVALLADTVPKVLGIYQNKGAQPQGEQIAAPGTTRNKSGSWPAIWWLLGIVVVGGGLYLVISTGSFGGGVKKLKEFTGSEFKDVFKRKDK</sequence>
<comment type="caution">
    <text evidence="2">The sequence shown here is derived from an EMBL/GenBank/DDBJ whole genome shotgun (WGS) entry which is preliminary data.</text>
</comment>
<gene>
    <name evidence="2" type="ORF">NVS47_10195</name>
</gene>
<protein>
    <submittedName>
        <fullName evidence="2">Stage II sporulation protein P</fullName>
    </submittedName>
</protein>
<dbReference type="InterPro" id="IPR010897">
    <property type="entry name" value="Spore_II_P"/>
</dbReference>
<dbReference type="Proteomes" id="UP001524944">
    <property type="component" value="Unassembled WGS sequence"/>
</dbReference>
<feature type="transmembrane region" description="Helical" evidence="1">
    <location>
        <begin position="344"/>
        <end position="362"/>
    </location>
</feature>
<evidence type="ECO:0000256" key="1">
    <source>
        <dbReference type="SAM" id="Phobius"/>
    </source>
</evidence>
<proteinExistence type="predicted"/>
<dbReference type="NCBIfam" id="TIGR02867">
    <property type="entry name" value="spore_II_P"/>
    <property type="match status" value="1"/>
</dbReference>
<keyword evidence="1" id="KW-0472">Membrane</keyword>
<evidence type="ECO:0000313" key="2">
    <source>
        <dbReference type="EMBL" id="MCR6545876.1"/>
    </source>
</evidence>
<dbReference type="EMBL" id="JANPWE010000004">
    <property type="protein sequence ID" value="MCR6545876.1"/>
    <property type="molecule type" value="Genomic_DNA"/>
</dbReference>
<reference evidence="2 3" key="1">
    <citation type="submission" date="2022-08" db="EMBL/GenBank/DDBJ databases">
        <title>Proteogenomics of the novel Dehalobacterium formicoaceticum strain EZ94 highlights a key role of methyltransferases during anaerobic dichloromethane degradation.</title>
        <authorList>
            <person name="Wasmund K."/>
        </authorList>
    </citation>
    <scope>NUCLEOTIDE SEQUENCE [LARGE SCALE GENOMIC DNA]</scope>
    <source>
        <strain evidence="2 3">EZ94</strain>
    </source>
</reference>
<dbReference type="RefSeq" id="WP_157677460.1">
    <property type="nucleotide sequence ID" value="NZ_CP022121.1"/>
</dbReference>
<evidence type="ECO:0000313" key="3">
    <source>
        <dbReference type="Proteomes" id="UP001524944"/>
    </source>
</evidence>
<dbReference type="Pfam" id="PF07454">
    <property type="entry name" value="SpoIIP"/>
    <property type="match status" value="1"/>
</dbReference>
<keyword evidence="3" id="KW-1185">Reference proteome</keyword>
<accession>A0ABT1Y871</accession>
<keyword evidence="1" id="KW-0812">Transmembrane</keyword>
<organism evidence="2 3">
    <name type="scientific">Dehalobacterium formicoaceticum</name>
    <dbReference type="NCBI Taxonomy" id="51515"/>
    <lineage>
        <taxon>Bacteria</taxon>
        <taxon>Bacillati</taxon>
        <taxon>Bacillota</taxon>
        <taxon>Clostridia</taxon>
        <taxon>Eubacteriales</taxon>
        <taxon>Peptococcaceae</taxon>
        <taxon>Dehalobacterium</taxon>
    </lineage>
</organism>